<evidence type="ECO:0000313" key="3">
    <source>
        <dbReference type="Proteomes" id="UP000324222"/>
    </source>
</evidence>
<gene>
    <name evidence="2" type="ORF">E2C01_058190</name>
</gene>
<evidence type="ECO:0000256" key="1">
    <source>
        <dbReference type="SAM" id="MobiDB-lite"/>
    </source>
</evidence>
<feature type="region of interest" description="Disordered" evidence="1">
    <location>
        <begin position="77"/>
        <end position="101"/>
    </location>
</feature>
<accession>A0A5B7H2B6</accession>
<protein>
    <submittedName>
        <fullName evidence="2">Uncharacterized protein</fullName>
    </submittedName>
</protein>
<dbReference type="PROSITE" id="PS51257">
    <property type="entry name" value="PROKAR_LIPOPROTEIN"/>
    <property type="match status" value="1"/>
</dbReference>
<reference evidence="2 3" key="1">
    <citation type="submission" date="2019-05" db="EMBL/GenBank/DDBJ databases">
        <title>Another draft genome of Portunus trituberculatus and its Hox gene families provides insights of decapod evolution.</title>
        <authorList>
            <person name="Jeong J.-H."/>
            <person name="Song I."/>
            <person name="Kim S."/>
            <person name="Choi T."/>
            <person name="Kim D."/>
            <person name="Ryu S."/>
            <person name="Kim W."/>
        </authorList>
    </citation>
    <scope>NUCLEOTIDE SEQUENCE [LARGE SCALE GENOMIC DNA]</scope>
    <source>
        <tissue evidence="2">Muscle</tissue>
    </source>
</reference>
<dbReference type="EMBL" id="VSRR010021616">
    <property type="protein sequence ID" value="MPC64079.1"/>
    <property type="molecule type" value="Genomic_DNA"/>
</dbReference>
<name>A0A5B7H2B6_PORTR</name>
<organism evidence="2 3">
    <name type="scientific">Portunus trituberculatus</name>
    <name type="common">Swimming crab</name>
    <name type="synonym">Neptunus trituberculatus</name>
    <dbReference type="NCBI Taxonomy" id="210409"/>
    <lineage>
        <taxon>Eukaryota</taxon>
        <taxon>Metazoa</taxon>
        <taxon>Ecdysozoa</taxon>
        <taxon>Arthropoda</taxon>
        <taxon>Crustacea</taxon>
        <taxon>Multicrustacea</taxon>
        <taxon>Malacostraca</taxon>
        <taxon>Eumalacostraca</taxon>
        <taxon>Eucarida</taxon>
        <taxon>Decapoda</taxon>
        <taxon>Pleocyemata</taxon>
        <taxon>Brachyura</taxon>
        <taxon>Eubrachyura</taxon>
        <taxon>Portunoidea</taxon>
        <taxon>Portunidae</taxon>
        <taxon>Portuninae</taxon>
        <taxon>Portunus</taxon>
    </lineage>
</organism>
<sequence length="118" mass="12424">MGGRSGVWCAVGVGAGGGACRDLWVPPGHEGCGLHLPPSPHPPHGLTSGCQAVRAALSAACHLGSVQRLGDAVHHLNTRQSSVDESRPVQSRRGTLTHTQHPITQNPLIWPMNQILVR</sequence>
<feature type="compositionally biased region" description="Polar residues" evidence="1">
    <location>
        <begin position="88"/>
        <end position="101"/>
    </location>
</feature>
<dbReference type="AlphaFoldDB" id="A0A5B7H2B6"/>
<proteinExistence type="predicted"/>
<evidence type="ECO:0000313" key="2">
    <source>
        <dbReference type="EMBL" id="MPC64079.1"/>
    </source>
</evidence>
<dbReference type="Proteomes" id="UP000324222">
    <property type="component" value="Unassembled WGS sequence"/>
</dbReference>
<keyword evidence="3" id="KW-1185">Reference proteome</keyword>
<comment type="caution">
    <text evidence="2">The sequence shown here is derived from an EMBL/GenBank/DDBJ whole genome shotgun (WGS) entry which is preliminary data.</text>
</comment>